<dbReference type="GO" id="GO:0004713">
    <property type="term" value="F:protein tyrosine kinase activity"/>
    <property type="evidence" value="ECO:0007669"/>
    <property type="project" value="TreeGrafter"/>
</dbReference>
<dbReference type="GO" id="GO:0004674">
    <property type="term" value="F:protein serine/threonine kinase activity"/>
    <property type="evidence" value="ECO:0007669"/>
    <property type="project" value="UniProtKB-KW"/>
</dbReference>
<keyword evidence="10" id="KW-1185">Reference proteome</keyword>
<dbReference type="GO" id="GO:0003713">
    <property type="term" value="F:transcription coactivator activity"/>
    <property type="evidence" value="ECO:0007669"/>
    <property type="project" value="TreeGrafter"/>
</dbReference>
<feature type="region of interest" description="Disordered" evidence="7">
    <location>
        <begin position="459"/>
        <end position="479"/>
    </location>
</feature>
<dbReference type="GO" id="GO:0005524">
    <property type="term" value="F:ATP binding"/>
    <property type="evidence" value="ECO:0007669"/>
    <property type="project" value="UniProtKB-UniRule"/>
</dbReference>
<evidence type="ECO:0000313" key="10">
    <source>
        <dbReference type="Proteomes" id="UP001279410"/>
    </source>
</evidence>
<evidence type="ECO:0000256" key="6">
    <source>
        <dbReference type="PROSITE-ProRule" id="PRU10141"/>
    </source>
</evidence>
<evidence type="ECO:0000256" key="7">
    <source>
        <dbReference type="SAM" id="MobiDB-lite"/>
    </source>
</evidence>
<accession>A0AAD3RG50</accession>
<gene>
    <name evidence="9" type="ORF">AKAME5_001817400</name>
</gene>
<comment type="caution">
    <text evidence="9">The sequence shown here is derived from an EMBL/GenBank/DDBJ whole genome shotgun (WGS) entry which is preliminary data.</text>
</comment>
<reference evidence="9" key="1">
    <citation type="submission" date="2022-08" db="EMBL/GenBank/DDBJ databases">
        <title>Genome sequencing of akame (Lates japonicus).</title>
        <authorList>
            <person name="Hashiguchi Y."/>
            <person name="Takahashi H."/>
        </authorList>
    </citation>
    <scope>NUCLEOTIDE SEQUENCE</scope>
    <source>
        <strain evidence="9">Kochi</strain>
    </source>
</reference>
<keyword evidence="1" id="KW-0723">Serine/threonine-protein kinase</keyword>
<dbReference type="PROSITE" id="PS50011">
    <property type="entry name" value="PROTEIN_KINASE_DOM"/>
    <property type="match status" value="1"/>
</dbReference>
<dbReference type="GO" id="GO:0016605">
    <property type="term" value="C:PML body"/>
    <property type="evidence" value="ECO:0007669"/>
    <property type="project" value="TreeGrafter"/>
</dbReference>
<evidence type="ECO:0000256" key="3">
    <source>
        <dbReference type="ARBA" id="ARBA00022741"/>
    </source>
</evidence>
<dbReference type="InterPro" id="IPR017441">
    <property type="entry name" value="Protein_kinase_ATP_BS"/>
</dbReference>
<keyword evidence="9" id="KW-0238">DNA-binding</keyword>
<dbReference type="GO" id="GO:0005737">
    <property type="term" value="C:cytoplasm"/>
    <property type="evidence" value="ECO:0007669"/>
    <property type="project" value="TreeGrafter"/>
</dbReference>
<keyword evidence="2" id="KW-0808">Transferase</keyword>
<dbReference type="Pfam" id="PF00069">
    <property type="entry name" value="Pkinase"/>
    <property type="match status" value="1"/>
</dbReference>
<feature type="binding site" evidence="6">
    <location>
        <position position="83"/>
    </location>
    <ligand>
        <name>ATP</name>
        <dbReference type="ChEBI" id="CHEBI:30616"/>
    </ligand>
</feature>
<dbReference type="InterPro" id="IPR050494">
    <property type="entry name" value="Ser_Thr_dual-spec_kinase"/>
</dbReference>
<evidence type="ECO:0000259" key="8">
    <source>
        <dbReference type="PROSITE" id="PS50011"/>
    </source>
</evidence>
<keyword evidence="3 6" id="KW-0547">Nucleotide-binding</keyword>
<feature type="region of interest" description="Disordered" evidence="7">
    <location>
        <begin position="11"/>
        <end position="42"/>
    </location>
</feature>
<evidence type="ECO:0000256" key="5">
    <source>
        <dbReference type="ARBA" id="ARBA00022840"/>
    </source>
</evidence>
<dbReference type="PROSITE" id="PS00108">
    <property type="entry name" value="PROTEIN_KINASE_ST"/>
    <property type="match status" value="1"/>
</dbReference>
<dbReference type="InterPro" id="IPR000719">
    <property type="entry name" value="Prot_kinase_dom"/>
</dbReference>
<dbReference type="SMART" id="SM00220">
    <property type="entry name" value="S_TKc"/>
    <property type="match status" value="1"/>
</dbReference>
<evidence type="ECO:0000256" key="4">
    <source>
        <dbReference type="ARBA" id="ARBA00022777"/>
    </source>
</evidence>
<dbReference type="PANTHER" id="PTHR24058:SF53">
    <property type="entry name" value="HOMEODOMAIN-INTERACTING PROTEIN KINASE 2"/>
    <property type="match status" value="1"/>
</dbReference>
<keyword evidence="5 6" id="KW-0067">ATP-binding</keyword>
<dbReference type="Proteomes" id="UP001279410">
    <property type="component" value="Unassembled WGS sequence"/>
</dbReference>
<dbReference type="GO" id="GO:0046332">
    <property type="term" value="F:SMAD binding"/>
    <property type="evidence" value="ECO:0007669"/>
    <property type="project" value="TreeGrafter"/>
</dbReference>
<dbReference type="PANTHER" id="PTHR24058">
    <property type="entry name" value="DUAL SPECIFICITY PROTEIN KINASE"/>
    <property type="match status" value="1"/>
</dbReference>
<dbReference type="Gene3D" id="1.10.510.10">
    <property type="entry name" value="Transferase(Phosphotransferase) domain 1"/>
    <property type="match status" value="1"/>
</dbReference>
<evidence type="ECO:0000313" key="9">
    <source>
        <dbReference type="EMBL" id="GLD66795.1"/>
    </source>
</evidence>
<evidence type="ECO:0000256" key="2">
    <source>
        <dbReference type="ARBA" id="ARBA00022679"/>
    </source>
</evidence>
<feature type="region of interest" description="Disordered" evidence="7">
    <location>
        <begin position="406"/>
        <end position="425"/>
    </location>
</feature>
<dbReference type="AlphaFoldDB" id="A0AAD3RG50"/>
<dbReference type="InterPro" id="IPR008271">
    <property type="entry name" value="Ser/Thr_kinase_AS"/>
</dbReference>
<dbReference type="SUPFAM" id="SSF56112">
    <property type="entry name" value="Protein kinase-like (PK-like)"/>
    <property type="match status" value="1"/>
</dbReference>
<feature type="domain" description="Protein kinase" evidence="8">
    <location>
        <begin position="54"/>
        <end position="370"/>
    </location>
</feature>
<feature type="compositionally biased region" description="Basic and acidic residues" evidence="7">
    <location>
        <begin position="29"/>
        <end position="40"/>
    </location>
</feature>
<organism evidence="9 10">
    <name type="scientific">Lates japonicus</name>
    <name type="common">Japanese lates</name>
    <dbReference type="NCBI Taxonomy" id="270547"/>
    <lineage>
        <taxon>Eukaryota</taxon>
        <taxon>Metazoa</taxon>
        <taxon>Chordata</taxon>
        <taxon>Craniata</taxon>
        <taxon>Vertebrata</taxon>
        <taxon>Euteleostomi</taxon>
        <taxon>Actinopterygii</taxon>
        <taxon>Neopterygii</taxon>
        <taxon>Teleostei</taxon>
        <taxon>Neoteleostei</taxon>
        <taxon>Acanthomorphata</taxon>
        <taxon>Carangaria</taxon>
        <taxon>Carangaria incertae sedis</taxon>
        <taxon>Centropomidae</taxon>
        <taxon>Lates</taxon>
    </lineage>
</organism>
<sequence>MKKRNIWRNIFDGKMPPPASTSSEATSRFADDKTKPESSEVRNNNILCSSTSHYLIQEVIGEGNFGKVAKAVNLITSKDVALKILKTEDTTKREIKMLNVVSVLDPVKKSVVQFLETFDHEGQTCLVFEKLEKSLFDLLSERQGMPLSLSEIRPITHQLLTAFDALKGIGVVHSDLKPDNIMLANHLCEPFRVKLIDFGVSFQTSEDIRGMTIQPLGYRAPEVILGLPITEAIDMWGLGCVLAFLYLRRHLFADSEYQSMKGIVDMLGQPADHLLSAGYYTQKFFKKNQHWDKPIWWMKTPTEYQLGTGIEPKRWLSPLRYLDDLIMHYPDMEEAELEDQRAFVSLLNCLLHTDSEERITPGKALTHPFVTMVHLGEETDTSSYIEESFENMTVLPVDHLDEELCPDSEAEEQPKVGEPSVKPPSVSPSCVSLVSVKIVLHSADGEEAAAVIDTTVSDVDAASPAEESPDEDPPAKVKKSRMRRIFNFFGRKIRTLFGLKKGE</sequence>
<dbReference type="GO" id="GO:0003714">
    <property type="term" value="F:transcription corepressor activity"/>
    <property type="evidence" value="ECO:0007669"/>
    <property type="project" value="TreeGrafter"/>
</dbReference>
<proteinExistence type="predicted"/>
<name>A0AAD3RG50_LATJO</name>
<dbReference type="InterPro" id="IPR011009">
    <property type="entry name" value="Kinase-like_dom_sf"/>
</dbReference>
<keyword evidence="9" id="KW-0371">Homeobox</keyword>
<dbReference type="GO" id="GO:0007224">
    <property type="term" value="P:smoothened signaling pathway"/>
    <property type="evidence" value="ECO:0007669"/>
    <property type="project" value="TreeGrafter"/>
</dbReference>
<dbReference type="GO" id="GO:0042771">
    <property type="term" value="P:intrinsic apoptotic signaling pathway in response to DNA damage by p53 class mediator"/>
    <property type="evidence" value="ECO:0007669"/>
    <property type="project" value="TreeGrafter"/>
</dbReference>
<dbReference type="GO" id="GO:0045944">
    <property type="term" value="P:positive regulation of transcription by RNA polymerase II"/>
    <property type="evidence" value="ECO:0007669"/>
    <property type="project" value="TreeGrafter"/>
</dbReference>
<keyword evidence="4 9" id="KW-0418">Kinase</keyword>
<evidence type="ECO:0000256" key="1">
    <source>
        <dbReference type="ARBA" id="ARBA00022527"/>
    </source>
</evidence>
<dbReference type="PROSITE" id="PS00107">
    <property type="entry name" value="PROTEIN_KINASE_ATP"/>
    <property type="match status" value="1"/>
</dbReference>
<dbReference type="Gene3D" id="3.30.200.20">
    <property type="entry name" value="Phosphorylase Kinase, domain 1"/>
    <property type="match status" value="1"/>
</dbReference>
<protein>
    <submittedName>
        <fullName evidence="9">Homeodomain-interacting protein kinase 1-like protein</fullName>
    </submittedName>
</protein>
<dbReference type="GO" id="GO:0003677">
    <property type="term" value="F:DNA binding"/>
    <property type="evidence" value="ECO:0007669"/>
    <property type="project" value="UniProtKB-KW"/>
</dbReference>
<dbReference type="EMBL" id="BRZM01000098">
    <property type="protein sequence ID" value="GLD66795.1"/>
    <property type="molecule type" value="Genomic_DNA"/>
</dbReference>